<evidence type="ECO:0000256" key="5">
    <source>
        <dbReference type="ARBA" id="ARBA00022840"/>
    </source>
</evidence>
<evidence type="ECO:0000256" key="6">
    <source>
        <dbReference type="SAM" id="MobiDB-lite"/>
    </source>
</evidence>
<dbReference type="PANTHER" id="PTHR24348">
    <property type="entry name" value="SERINE/THREONINE-PROTEIN KINASE UNC-51-RELATED"/>
    <property type="match status" value="1"/>
</dbReference>
<dbReference type="InterPro" id="IPR045269">
    <property type="entry name" value="Atg1-like"/>
</dbReference>
<feature type="compositionally biased region" description="Basic and acidic residues" evidence="6">
    <location>
        <begin position="327"/>
        <end position="344"/>
    </location>
</feature>
<protein>
    <recommendedName>
        <fullName evidence="1">non-specific serine/threonine protein kinase</fullName>
        <ecNumber evidence="1">2.7.11.1</ecNumber>
    </recommendedName>
</protein>
<dbReference type="InterPro" id="IPR008271">
    <property type="entry name" value="Ser/Thr_kinase_AS"/>
</dbReference>
<gene>
    <name evidence="8" type="ORF">CAAN4_H09560</name>
</gene>
<keyword evidence="5" id="KW-0067">ATP-binding</keyword>
<feature type="domain" description="Protein kinase" evidence="7">
    <location>
        <begin position="20"/>
        <end position="289"/>
    </location>
</feature>
<dbReference type="Proteomes" id="UP001497600">
    <property type="component" value="Chromosome H"/>
</dbReference>
<reference evidence="8 9" key="1">
    <citation type="submission" date="2024-01" db="EMBL/GenBank/DDBJ databases">
        <authorList>
            <consortium name="Genoscope - CEA"/>
            <person name="William W."/>
        </authorList>
    </citation>
    <scope>NUCLEOTIDE SEQUENCE [LARGE SCALE GENOMIC DNA]</scope>
    <source>
        <strain evidence="8 9">29B2s-10</strain>
    </source>
</reference>
<dbReference type="Pfam" id="PF00069">
    <property type="entry name" value="Pkinase"/>
    <property type="match status" value="1"/>
</dbReference>
<dbReference type="PROSITE" id="PS50011">
    <property type="entry name" value="PROTEIN_KINASE_DOM"/>
    <property type="match status" value="1"/>
</dbReference>
<accession>A0ABP0EMX7</accession>
<name>A0ABP0EMX7_9ASCO</name>
<dbReference type="PROSITE" id="PS00108">
    <property type="entry name" value="PROTEIN_KINASE_ST"/>
    <property type="match status" value="1"/>
</dbReference>
<dbReference type="InterPro" id="IPR000719">
    <property type="entry name" value="Prot_kinase_dom"/>
</dbReference>
<keyword evidence="4" id="KW-0418">Kinase</keyword>
<dbReference type="SMART" id="SM00220">
    <property type="entry name" value="S_TKc"/>
    <property type="match status" value="1"/>
</dbReference>
<evidence type="ECO:0000256" key="3">
    <source>
        <dbReference type="ARBA" id="ARBA00022741"/>
    </source>
</evidence>
<evidence type="ECO:0000256" key="2">
    <source>
        <dbReference type="ARBA" id="ARBA00022679"/>
    </source>
</evidence>
<proteinExistence type="predicted"/>
<keyword evidence="9" id="KW-1185">Reference proteome</keyword>
<feature type="compositionally biased region" description="Polar residues" evidence="6">
    <location>
        <begin position="362"/>
        <end position="387"/>
    </location>
</feature>
<evidence type="ECO:0000259" key="7">
    <source>
        <dbReference type="PROSITE" id="PS50011"/>
    </source>
</evidence>
<dbReference type="Gene3D" id="1.10.510.10">
    <property type="entry name" value="Transferase(Phosphotransferase) domain 1"/>
    <property type="match status" value="1"/>
</dbReference>
<keyword evidence="2" id="KW-0808">Transferase</keyword>
<evidence type="ECO:0000313" key="8">
    <source>
        <dbReference type="EMBL" id="CAK7921049.1"/>
    </source>
</evidence>
<dbReference type="EMBL" id="OZ004260">
    <property type="protein sequence ID" value="CAK7921049.1"/>
    <property type="molecule type" value="Genomic_DNA"/>
</dbReference>
<organism evidence="8 9">
    <name type="scientific">[Candida] anglica</name>
    <dbReference type="NCBI Taxonomy" id="148631"/>
    <lineage>
        <taxon>Eukaryota</taxon>
        <taxon>Fungi</taxon>
        <taxon>Dikarya</taxon>
        <taxon>Ascomycota</taxon>
        <taxon>Saccharomycotina</taxon>
        <taxon>Pichiomycetes</taxon>
        <taxon>Debaryomycetaceae</taxon>
        <taxon>Kurtzmaniella</taxon>
    </lineage>
</organism>
<dbReference type="InterPro" id="IPR011009">
    <property type="entry name" value="Kinase-like_dom_sf"/>
</dbReference>
<evidence type="ECO:0000313" key="9">
    <source>
        <dbReference type="Proteomes" id="UP001497600"/>
    </source>
</evidence>
<sequence length="463" mass="52814">MVDSEFTAYEKKSYLLDGKYQYISPIQEGSFGKVTLAYNTETRTEVAMKMMYKNLPETKRMAHHEIKILSKLGSSNDNICKLLDHFETSEYIVLVLEYCSNGDLYDLTHSGLSISGVDIWHIAKELANGVKYAHSLGIYHRDIKPENVLFNAYGRVKLCDWGLATTTRQSSHFDVGTEKYMAPECFKRSKSSKYDTKYADYWSLGITLLTAVFGTSPFKPLGENKSLESDYNFKNFALYGKSEVLYDIYPTMNKNCFMIFMNLLKVGGIDFDEIDNMTKIRSRDLNKFLSDLESNWKFGLTIDEEYELEEIDSLDFPHSVETSDLFDMDHDDLSSNDTDAKQDSLVDPASYDSEESELDDLSNYSFDNSISIPTTGHKTPTTRQNYPNSIPSLIESSSGKSWCDLDDEDSLSALVEGMKISRTGLTRIEEESNIKGKLGEIGVNIHEREINNNEINDWHTYRV</sequence>
<feature type="region of interest" description="Disordered" evidence="6">
    <location>
        <begin position="327"/>
        <end position="387"/>
    </location>
</feature>
<evidence type="ECO:0000256" key="1">
    <source>
        <dbReference type="ARBA" id="ARBA00012513"/>
    </source>
</evidence>
<evidence type="ECO:0000256" key="4">
    <source>
        <dbReference type="ARBA" id="ARBA00022777"/>
    </source>
</evidence>
<keyword evidence="3" id="KW-0547">Nucleotide-binding</keyword>
<dbReference type="SUPFAM" id="SSF56112">
    <property type="entry name" value="Protein kinase-like (PK-like)"/>
    <property type="match status" value="1"/>
</dbReference>
<dbReference type="EC" id="2.7.11.1" evidence="1"/>
<dbReference type="PANTHER" id="PTHR24348:SF22">
    <property type="entry name" value="NON-SPECIFIC SERINE_THREONINE PROTEIN KINASE"/>
    <property type="match status" value="1"/>
</dbReference>